<sequence length="126" mass="14207">MIVPKCDAWEPAVTSTLTSTLPQGAKPGDIVTPDGKILCRDRELHEYGYFTVTYEQAQVARQHGWGCRSGVVLDGEHSDEWSWDYAEEERRTALENGDEPPRVRIYREPPASCPVETAPSCRLESR</sequence>
<evidence type="ECO:0000313" key="2">
    <source>
        <dbReference type="EMBL" id="GJE66130.1"/>
    </source>
</evidence>
<proteinExistence type="predicted"/>
<reference evidence="2" key="1">
    <citation type="journal article" date="2021" name="Front. Microbiol.">
        <title>Comprehensive Comparative Genomics and Phenotyping of Methylobacterium Species.</title>
        <authorList>
            <person name="Alessa O."/>
            <person name="Ogura Y."/>
            <person name="Fujitani Y."/>
            <person name="Takami H."/>
            <person name="Hayashi T."/>
            <person name="Sahin N."/>
            <person name="Tani A."/>
        </authorList>
    </citation>
    <scope>NUCLEOTIDE SEQUENCE</scope>
    <source>
        <strain evidence="2">NBRC 15686</strain>
    </source>
</reference>
<evidence type="ECO:0000256" key="1">
    <source>
        <dbReference type="SAM" id="MobiDB-lite"/>
    </source>
</evidence>
<gene>
    <name evidence="2" type="ORF">LNAOJCKE_3344</name>
</gene>
<feature type="compositionally biased region" description="Basic and acidic residues" evidence="1">
    <location>
        <begin position="92"/>
        <end position="107"/>
    </location>
</feature>
<accession>A0ABQ4UFM7</accession>
<evidence type="ECO:0000313" key="3">
    <source>
        <dbReference type="Proteomes" id="UP001055039"/>
    </source>
</evidence>
<dbReference type="EMBL" id="BPRC01000011">
    <property type="protein sequence ID" value="GJE66130.1"/>
    <property type="molecule type" value="Genomic_DNA"/>
</dbReference>
<name>A0ABQ4UFM7_9HYPH</name>
<protein>
    <submittedName>
        <fullName evidence="2">Uncharacterized protein</fullName>
    </submittedName>
</protein>
<dbReference type="Proteomes" id="UP001055039">
    <property type="component" value="Unassembled WGS sequence"/>
</dbReference>
<feature type="region of interest" description="Disordered" evidence="1">
    <location>
        <begin position="92"/>
        <end position="126"/>
    </location>
</feature>
<organism evidence="2 3">
    <name type="scientific">Methylorubrum aminovorans</name>
    <dbReference type="NCBI Taxonomy" id="269069"/>
    <lineage>
        <taxon>Bacteria</taxon>
        <taxon>Pseudomonadati</taxon>
        <taxon>Pseudomonadota</taxon>
        <taxon>Alphaproteobacteria</taxon>
        <taxon>Hyphomicrobiales</taxon>
        <taxon>Methylobacteriaceae</taxon>
        <taxon>Methylorubrum</taxon>
    </lineage>
</organism>
<comment type="caution">
    <text evidence="2">The sequence shown here is derived from an EMBL/GenBank/DDBJ whole genome shotgun (WGS) entry which is preliminary data.</text>
</comment>
<keyword evidence="3" id="KW-1185">Reference proteome</keyword>
<reference evidence="2" key="2">
    <citation type="submission" date="2021-08" db="EMBL/GenBank/DDBJ databases">
        <authorList>
            <person name="Tani A."/>
            <person name="Ola A."/>
            <person name="Ogura Y."/>
            <person name="Katsura K."/>
            <person name="Hayashi T."/>
        </authorList>
    </citation>
    <scope>NUCLEOTIDE SEQUENCE</scope>
    <source>
        <strain evidence="2">NBRC 15686</strain>
    </source>
</reference>